<reference evidence="2 3" key="1">
    <citation type="submission" date="2021-03" db="EMBL/GenBank/DDBJ databases">
        <title>Sequencing the genomes of 1000 actinobacteria strains.</title>
        <authorList>
            <person name="Klenk H.-P."/>
        </authorList>
    </citation>
    <scope>NUCLEOTIDE SEQUENCE [LARGE SCALE GENOMIC DNA]</scope>
    <source>
        <strain evidence="2 3">DSM 12544</strain>
    </source>
</reference>
<dbReference type="CDD" id="cd00093">
    <property type="entry name" value="HTH_XRE"/>
    <property type="match status" value="1"/>
</dbReference>
<evidence type="ECO:0000313" key="2">
    <source>
        <dbReference type="EMBL" id="MBP2317353.1"/>
    </source>
</evidence>
<comment type="caution">
    <text evidence="2">The sequence shown here is derived from an EMBL/GenBank/DDBJ whole genome shotgun (WGS) entry which is preliminary data.</text>
</comment>
<keyword evidence="3" id="KW-1185">Reference proteome</keyword>
<dbReference type="Pfam" id="PF01381">
    <property type="entry name" value="HTH_3"/>
    <property type="match status" value="1"/>
</dbReference>
<evidence type="ECO:0000259" key="1">
    <source>
        <dbReference type="PROSITE" id="PS50943"/>
    </source>
</evidence>
<dbReference type="SMART" id="SM00530">
    <property type="entry name" value="HTH_XRE"/>
    <property type="match status" value="1"/>
</dbReference>
<name>A0ABS4SYZ4_9MICC</name>
<gene>
    <name evidence="2" type="ORF">JOF45_000372</name>
</gene>
<dbReference type="Gene3D" id="1.10.260.40">
    <property type="entry name" value="lambda repressor-like DNA-binding domains"/>
    <property type="match status" value="1"/>
</dbReference>
<dbReference type="Proteomes" id="UP001519331">
    <property type="component" value="Unassembled WGS sequence"/>
</dbReference>
<dbReference type="InterPro" id="IPR001387">
    <property type="entry name" value="Cro/C1-type_HTH"/>
</dbReference>
<dbReference type="SUPFAM" id="SSF47413">
    <property type="entry name" value="lambda repressor-like DNA-binding domains"/>
    <property type="match status" value="1"/>
</dbReference>
<accession>A0ABS4SYZ4</accession>
<evidence type="ECO:0000313" key="3">
    <source>
        <dbReference type="Proteomes" id="UP001519331"/>
    </source>
</evidence>
<proteinExistence type="predicted"/>
<dbReference type="EMBL" id="JAGINX010000001">
    <property type="protein sequence ID" value="MBP2317353.1"/>
    <property type="molecule type" value="Genomic_DNA"/>
</dbReference>
<sequence length="97" mass="10540">MTAPTITKRGVFYVELISTDALRQYMKYRGYSVKGLADRIKVSKATIGHLHSGGRRTVGPEIAKSIEKALDAPIGSLFLPKVSTAASSTYQRGRRAA</sequence>
<dbReference type="InterPro" id="IPR010982">
    <property type="entry name" value="Lambda_DNA-bd_dom_sf"/>
</dbReference>
<protein>
    <submittedName>
        <fullName evidence="2">Transcriptional regulator with XRE-family HTH domain</fullName>
    </submittedName>
</protein>
<organism evidence="2 3">
    <name type="scientific">Nesterenkonia lacusekhoensis</name>
    <dbReference type="NCBI Taxonomy" id="150832"/>
    <lineage>
        <taxon>Bacteria</taxon>
        <taxon>Bacillati</taxon>
        <taxon>Actinomycetota</taxon>
        <taxon>Actinomycetes</taxon>
        <taxon>Micrococcales</taxon>
        <taxon>Micrococcaceae</taxon>
        <taxon>Nesterenkonia</taxon>
    </lineage>
</organism>
<dbReference type="PROSITE" id="PS50943">
    <property type="entry name" value="HTH_CROC1"/>
    <property type="match status" value="1"/>
</dbReference>
<dbReference type="RefSeq" id="WP_210047534.1">
    <property type="nucleotide sequence ID" value="NZ_JAGINX010000001.1"/>
</dbReference>
<feature type="domain" description="HTH cro/C1-type" evidence="1">
    <location>
        <begin position="22"/>
        <end position="77"/>
    </location>
</feature>